<dbReference type="NCBIfam" id="TIGR00344">
    <property type="entry name" value="alaS"/>
    <property type="match status" value="1"/>
</dbReference>
<evidence type="ECO:0000259" key="12">
    <source>
        <dbReference type="PROSITE" id="PS50860"/>
    </source>
</evidence>
<dbReference type="PROSITE" id="PS50860">
    <property type="entry name" value="AA_TRNA_LIGASE_II_ALA"/>
    <property type="match status" value="1"/>
</dbReference>
<name>A0ABP7YRX4_9SPHI</name>
<dbReference type="InterPro" id="IPR018164">
    <property type="entry name" value="Ala-tRNA-synth_IIc_N"/>
</dbReference>
<dbReference type="InterPro" id="IPR018165">
    <property type="entry name" value="Ala-tRNA-synth_IIc_core"/>
</dbReference>
<evidence type="ECO:0000256" key="6">
    <source>
        <dbReference type="ARBA" id="ARBA00022833"/>
    </source>
</evidence>
<dbReference type="InterPro" id="IPR023033">
    <property type="entry name" value="Ala_tRNA_ligase_euk/bac"/>
</dbReference>
<feature type="binding site" evidence="11">
    <location>
        <position position="664"/>
    </location>
    <ligand>
        <name>Zn(2+)</name>
        <dbReference type="ChEBI" id="CHEBI:29105"/>
    </ligand>
</feature>
<keyword evidence="8 11" id="KW-0694">RNA-binding</keyword>
<dbReference type="InterPro" id="IPR018163">
    <property type="entry name" value="Thr/Ala-tRNA-synth_IIc_edit"/>
</dbReference>
<evidence type="ECO:0000256" key="10">
    <source>
        <dbReference type="ARBA" id="ARBA00023146"/>
    </source>
</evidence>
<dbReference type="PANTHER" id="PTHR11777:SF9">
    <property type="entry name" value="ALANINE--TRNA LIGASE, CYTOPLASMIC"/>
    <property type="match status" value="1"/>
</dbReference>
<dbReference type="SUPFAM" id="SSF101353">
    <property type="entry name" value="Putative anticodon-binding domain of alanyl-tRNA synthetase (AlaRS)"/>
    <property type="match status" value="1"/>
</dbReference>
<keyword evidence="6 11" id="KW-0862">Zinc</keyword>
<dbReference type="Gene3D" id="3.30.980.10">
    <property type="entry name" value="Threonyl-trna Synthetase, Chain A, domain 2"/>
    <property type="match status" value="1"/>
</dbReference>
<dbReference type="Gene3D" id="3.30.930.10">
    <property type="entry name" value="Bira Bifunctional Protein, Domain 2"/>
    <property type="match status" value="1"/>
</dbReference>
<protein>
    <recommendedName>
        <fullName evidence="11">Alanine--tRNA ligase</fullName>
        <ecNumber evidence="11">6.1.1.7</ecNumber>
    </recommendedName>
    <alternativeName>
        <fullName evidence="11">Alanyl-tRNA synthetase</fullName>
        <shortName evidence="11">AlaRS</shortName>
    </alternativeName>
</protein>
<dbReference type="Proteomes" id="UP001500101">
    <property type="component" value="Unassembled WGS sequence"/>
</dbReference>
<comment type="domain">
    <text evidence="11">Consists of three domains; the N-terminal catalytic domain, the editing domain and the C-terminal C-Ala domain. The editing domain removes incorrectly charged amino acids, while the C-Ala domain, along with tRNA(Ala), serves as a bridge to cooperatively bring together the editing and aminoacylation centers thus stimulating deacylation of misacylated tRNAs.</text>
</comment>
<keyword evidence="14" id="KW-1185">Reference proteome</keyword>
<keyword evidence="5 11" id="KW-0547">Nucleotide-binding</keyword>
<proteinExistence type="inferred from homology"/>
<keyword evidence="10 11" id="KW-0030">Aminoacyl-tRNA synthetase</keyword>
<evidence type="ECO:0000256" key="1">
    <source>
        <dbReference type="ARBA" id="ARBA00008226"/>
    </source>
</evidence>
<evidence type="ECO:0000313" key="13">
    <source>
        <dbReference type="EMBL" id="GAA4140433.1"/>
    </source>
</evidence>
<comment type="similarity">
    <text evidence="1 11">Belongs to the class-II aminoacyl-tRNA synthetase family.</text>
</comment>
<dbReference type="SUPFAM" id="SSF55681">
    <property type="entry name" value="Class II aaRS and biotin synthetases"/>
    <property type="match status" value="1"/>
</dbReference>
<keyword evidence="9 11" id="KW-0648">Protein biosynthesis</keyword>
<dbReference type="PANTHER" id="PTHR11777">
    <property type="entry name" value="ALANYL-TRNA SYNTHETASE"/>
    <property type="match status" value="1"/>
</dbReference>
<dbReference type="EMBL" id="BAAAZI010000007">
    <property type="protein sequence ID" value="GAA4140433.1"/>
    <property type="molecule type" value="Genomic_DNA"/>
</dbReference>
<evidence type="ECO:0000256" key="4">
    <source>
        <dbReference type="ARBA" id="ARBA00022723"/>
    </source>
</evidence>
<dbReference type="Gene3D" id="3.30.54.20">
    <property type="match status" value="1"/>
</dbReference>
<dbReference type="Gene3D" id="2.40.30.130">
    <property type="match status" value="1"/>
</dbReference>
<comment type="subcellular location">
    <subcellularLocation>
        <location evidence="11">Cytoplasm</location>
    </subcellularLocation>
</comment>
<dbReference type="InterPro" id="IPR018162">
    <property type="entry name" value="Ala-tRNA-ligase_IIc_anticod-bd"/>
</dbReference>
<sequence length="871" mass="97892">MTSREIRQAFLEYFQSKGHQIVPSAPVVVKNDPTLMFTNAGMNQFKDLFLGEAPIKFPRIADTQRCLRVSGKHNDLEEVGIDTYHHTLFEMLGNWSFGDYFKKEAIQWAWELLTEVYKLDKDRLYVTIFEGDESEGLAKDTEAFDFWKEWIAEDRILLGNKKDNFWEMGDTGPCGPCSEIHYDMRPDTERAQVSGAQLVNADDPQVIEIWNLVFMQFNRLKDGSLKPLPAKHVDTGMGFERLVRCIQHKTSNYDTDVFQPLIQFISEKSGIVYGADEKTDIAMRVLSDHIRAVSFAIADGQLPSNNKAGYVIRRILRRAVRYAYTFLNFKNPFIHELVPVLAEQFKGVFDELYQQQDFVEKVILEEEVSFLRTLTAGIQRFENYIEQNTAIDGNFAFELFDTFGFPIDLTELLAREKGLVVDMDGFQNALLAQKERSRAATAIDTGDWVVVNADEESQFVGYDQLTAQTSILKYRKVAAKGKEQYQLVLAETPFYAEGGGQVGDTGYIRSLDSNEKISIVDTKKENGLFIHFTNQLPTTLDGEFEAVVNVAKRKDTEANHSATHLLHAALKQVLGDHVNQKGSLVSADVLRFDFSHFAKLTYEEIKQIEDIVNAKIRENIALKEERNVPYQKAIESGVTALFGEKYGDHVRVITFDDNYSKELCGGTHVSGTGEIGFFKIMSESAVAAGVRRIEAITGTRAAQVIREYFELMNNFKELLNNPKDFVSALTKVIDENQSLKKEIENYIKEKSKGLMADLESKMEIIGDVHFLSTTVDLPSADAVKTLAYALKGAVNNLFLVLGANIDGKPSLTVMISDDLAKERGYHAGNIVRDLAKDIQGGGGGQPFFATAGGKDVQGLDKAVSRAKEFLK</sequence>
<dbReference type="SUPFAM" id="SSF55186">
    <property type="entry name" value="ThrRS/AlaRS common domain"/>
    <property type="match status" value="1"/>
</dbReference>
<keyword evidence="3 11" id="KW-0436">Ligase</keyword>
<evidence type="ECO:0000256" key="11">
    <source>
        <dbReference type="HAMAP-Rule" id="MF_00036"/>
    </source>
</evidence>
<keyword evidence="11" id="KW-0963">Cytoplasm</keyword>
<organism evidence="13 14">
    <name type="scientific">Sphingobacterium kyonggiense</name>
    <dbReference type="NCBI Taxonomy" id="714075"/>
    <lineage>
        <taxon>Bacteria</taxon>
        <taxon>Pseudomonadati</taxon>
        <taxon>Bacteroidota</taxon>
        <taxon>Sphingobacteriia</taxon>
        <taxon>Sphingobacteriales</taxon>
        <taxon>Sphingobacteriaceae</taxon>
        <taxon>Sphingobacterium</taxon>
    </lineage>
</organism>
<dbReference type="SMART" id="SM00863">
    <property type="entry name" value="tRNA_SAD"/>
    <property type="match status" value="1"/>
</dbReference>
<dbReference type="InterPro" id="IPR045864">
    <property type="entry name" value="aa-tRNA-synth_II/BPL/LPL"/>
</dbReference>
<comment type="cofactor">
    <cofactor evidence="11">
        <name>Zn(2+)</name>
        <dbReference type="ChEBI" id="CHEBI:29105"/>
    </cofactor>
    <text evidence="11">Binds 1 zinc ion per subunit.</text>
</comment>
<comment type="catalytic activity">
    <reaction evidence="11">
        <text>tRNA(Ala) + L-alanine + ATP = L-alanyl-tRNA(Ala) + AMP + diphosphate</text>
        <dbReference type="Rhea" id="RHEA:12540"/>
        <dbReference type="Rhea" id="RHEA-COMP:9657"/>
        <dbReference type="Rhea" id="RHEA-COMP:9923"/>
        <dbReference type="ChEBI" id="CHEBI:30616"/>
        <dbReference type="ChEBI" id="CHEBI:33019"/>
        <dbReference type="ChEBI" id="CHEBI:57972"/>
        <dbReference type="ChEBI" id="CHEBI:78442"/>
        <dbReference type="ChEBI" id="CHEBI:78497"/>
        <dbReference type="ChEBI" id="CHEBI:456215"/>
        <dbReference type="EC" id="6.1.1.7"/>
    </reaction>
</comment>
<dbReference type="Gene3D" id="3.10.310.40">
    <property type="match status" value="1"/>
</dbReference>
<evidence type="ECO:0000313" key="14">
    <source>
        <dbReference type="Proteomes" id="UP001500101"/>
    </source>
</evidence>
<dbReference type="RefSeq" id="WP_344674510.1">
    <property type="nucleotide sequence ID" value="NZ_BAAAZI010000007.1"/>
</dbReference>
<gene>
    <name evidence="11 13" type="primary">alaS</name>
    <name evidence="13" type="ORF">GCM10022216_19510</name>
</gene>
<feature type="domain" description="Alanyl-transfer RNA synthetases family profile" evidence="12">
    <location>
        <begin position="1"/>
        <end position="707"/>
    </location>
</feature>
<evidence type="ECO:0000256" key="3">
    <source>
        <dbReference type="ARBA" id="ARBA00022598"/>
    </source>
</evidence>
<evidence type="ECO:0000256" key="7">
    <source>
        <dbReference type="ARBA" id="ARBA00022840"/>
    </source>
</evidence>
<feature type="binding site" evidence="11">
    <location>
        <position position="564"/>
    </location>
    <ligand>
        <name>Zn(2+)</name>
        <dbReference type="ChEBI" id="CHEBI:29105"/>
    </ligand>
</feature>
<dbReference type="InterPro" id="IPR050058">
    <property type="entry name" value="Ala-tRNA_ligase"/>
</dbReference>
<dbReference type="InterPro" id="IPR009000">
    <property type="entry name" value="Transl_B-barrel_sf"/>
</dbReference>
<reference evidence="14" key="1">
    <citation type="journal article" date="2019" name="Int. J. Syst. Evol. Microbiol.">
        <title>The Global Catalogue of Microorganisms (GCM) 10K type strain sequencing project: providing services to taxonomists for standard genome sequencing and annotation.</title>
        <authorList>
            <consortium name="The Broad Institute Genomics Platform"/>
            <consortium name="The Broad Institute Genome Sequencing Center for Infectious Disease"/>
            <person name="Wu L."/>
            <person name="Ma J."/>
        </authorList>
    </citation>
    <scope>NUCLEOTIDE SEQUENCE [LARGE SCALE GENOMIC DNA]</scope>
    <source>
        <strain evidence="14">JCM 16704</strain>
    </source>
</reference>
<dbReference type="HAMAP" id="MF_00036_B">
    <property type="entry name" value="Ala_tRNA_synth_B"/>
    <property type="match status" value="1"/>
</dbReference>
<dbReference type="CDD" id="cd00673">
    <property type="entry name" value="AlaRS_core"/>
    <property type="match status" value="1"/>
</dbReference>
<evidence type="ECO:0000256" key="5">
    <source>
        <dbReference type="ARBA" id="ARBA00022741"/>
    </source>
</evidence>
<feature type="binding site" evidence="11">
    <location>
        <position position="560"/>
    </location>
    <ligand>
        <name>Zn(2+)</name>
        <dbReference type="ChEBI" id="CHEBI:29105"/>
    </ligand>
</feature>
<comment type="caution">
    <text evidence="13">The sequence shown here is derived from an EMBL/GenBank/DDBJ whole genome shotgun (WGS) entry which is preliminary data.</text>
</comment>
<dbReference type="Pfam" id="PF07973">
    <property type="entry name" value="tRNA_SAD"/>
    <property type="match status" value="1"/>
</dbReference>
<dbReference type="InterPro" id="IPR003156">
    <property type="entry name" value="DHHA1_dom"/>
</dbReference>
<keyword evidence="2 11" id="KW-0820">tRNA-binding</keyword>
<dbReference type="Pfam" id="PF02272">
    <property type="entry name" value="DHHA1"/>
    <property type="match status" value="1"/>
</dbReference>
<dbReference type="Pfam" id="PF01411">
    <property type="entry name" value="tRNA-synt_2c"/>
    <property type="match status" value="1"/>
</dbReference>
<evidence type="ECO:0000256" key="2">
    <source>
        <dbReference type="ARBA" id="ARBA00022555"/>
    </source>
</evidence>
<dbReference type="InterPro" id="IPR002318">
    <property type="entry name" value="Ala-tRNA-lgiase_IIc"/>
</dbReference>
<accession>A0ABP7YRX4</accession>
<comment type="function">
    <text evidence="11">Catalyzes the attachment of alanine to tRNA(Ala) in a two-step reaction: alanine is first activated by ATP to form Ala-AMP and then transferred to the acceptor end of tRNA(Ala). Also edits incorrectly charged Ser-tRNA(Ala) and Gly-tRNA(Ala) via its editing domain.</text>
</comment>
<feature type="binding site" evidence="11">
    <location>
        <position position="668"/>
    </location>
    <ligand>
        <name>Zn(2+)</name>
        <dbReference type="ChEBI" id="CHEBI:29105"/>
    </ligand>
</feature>
<dbReference type="InterPro" id="IPR012947">
    <property type="entry name" value="tRNA_SAD"/>
</dbReference>
<dbReference type="GO" id="GO:0016874">
    <property type="term" value="F:ligase activity"/>
    <property type="evidence" value="ECO:0007669"/>
    <property type="project" value="UniProtKB-KW"/>
</dbReference>
<dbReference type="PRINTS" id="PR00980">
    <property type="entry name" value="TRNASYNTHALA"/>
</dbReference>
<dbReference type="SUPFAM" id="SSF50447">
    <property type="entry name" value="Translation proteins"/>
    <property type="match status" value="1"/>
</dbReference>
<keyword evidence="4 11" id="KW-0479">Metal-binding</keyword>
<dbReference type="EC" id="6.1.1.7" evidence="11"/>
<keyword evidence="7 11" id="KW-0067">ATP-binding</keyword>
<evidence type="ECO:0000256" key="9">
    <source>
        <dbReference type="ARBA" id="ARBA00022917"/>
    </source>
</evidence>
<evidence type="ECO:0000256" key="8">
    <source>
        <dbReference type="ARBA" id="ARBA00022884"/>
    </source>
</evidence>